<feature type="region of interest" description="Disordered" evidence="7">
    <location>
        <begin position="1"/>
        <end position="27"/>
    </location>
</feature>
<protein>
    <recommendedName>
        <fullName evidence="3">beta-lactamase</fullName>
        <ecNumber evidence="3">3.5.2.6</ecNumber>
    </recommendedName>
</protein>
<gene>
    <name evidence="9" type="ORF">HGG79_20280</name>
</gene>
<dbReference type="GO" id="GO:0008658">
    <property type="term" value="F:penicillin binding"/>
    <property type="evidence" value="ECO:0007669"/>
    <property type="project" value="InterPro"/>
</dbReference>
<dbReference type="GO" id="GO:0008800">
    <property type="term" value="F:beta-lactamase activity"/>
    <property type="evidence" value="ECO:0007669"/>
    <property type="project" value="UniProtKB-EC"/>
</dbReference>
<evidence type="ECO:0000313" key="10">
    <source>
        <dbReference type="Proteomes" id="UP000563151"/>
    </source>
</evidence>
<evidence type="ECO:0000256" key="3">
    <source>
        <dbReference type="ARBA" id="ARBA00012865"/>
    </source>
</evidence>
<evidence type="ECO:0000313" key="9">
    <source>
        <dbReference type="EMBL" id="MBC2400072.1"/>
    </source>
</evidence>
<dbReference type="Pfam" id="PF00905">
    <property type="entry name" value="Transpeptidase"/>
    <property type="match status" value="1"/>
</dbReference>
<evidence type="ECO:0000256" key="2">
    <source>
        <dbReference type="ARBA" id="ARBA00007898"/>
    </source>
</evidence>
<keyword evidence="4" id="KW-0732">Signal</keyword>
<feature type="domain" description="Penicillin-binding protein transpeptidase" evidence="8">
    <location>
        <begin position="67"/>
        <end position="279"/>
    </location>
</feature>
<feature type="compositionally biased region" description="Polar residues" evidence="7">
    <location>
        <begin position="1"/>
        <end position="11"/>
    </location>
</feature>
<sequence length="285" mass="32456">MIGCNNVNQQSIEHKKEPTSSVITENKNTLSKENAVENISTSKKVVDYSEFFNGIDGCAVFYNSDIKEYKFYNEQLCKKQASPCSTFKIISALVALEKGVLTSTESKMSYNGTDYPIKSWNKDLTLKEAFQTSCVWYFKKVIDKIGKDDMEKSLKKLSYGNCDISQWNGENINPLPELNGFWLESSLKISPKEQVEVLANIFNGKTDYSKQNIAILKDIMLVNKNEHISIYGKTGTGYTDNAWFVGMLEHNTQKYFFAIHLNDKNISGPTAREIALKIINRYYNN</sequence>
<proteinExistence type="inferred from homology"/>
<dbReference type="AlphaFoldDB" id="A0A923EDF3"/>
<keyword evidence="6" id="KW-0046">Antibiotic resistance</keyword>
<dbReference type="Gene3D" id="3.40.710.10">
    <property type="entry name" value="DD-peptidase/beta-lactamase superfamily"/>
    <property type="match status" value="1"/>
</dbReference>
<dbReference type="InterPro" id="IPR001460">
    <property type="entry name" value="PCN-bd_Tpept"/>
</dbReference>
<dbReference type="SUPFAM" id="SSF56601">
    <property type="entry name" value="beta-lactamase/transpeptidase-like"/>
    <property type="match status" value="1"/>
</dbReference>
<evidence type="ECO:0000256" key="7">
    <source>
        <dbReference type="SAM" id="MobiDB-lite"/>
    </source>
</evidence>
<dbReference type="EC" id="3.5.2.6" evidence="3"/>
<evidence type="ECO:0000256" key="5">
    <source>
        <dbReference type="ARBA" id="ARBA00022801"/>
    </source>
</evidence>
<dbReference type="PANTHER" id="PTHR30627">
    <property type="entry name" value="PEPTIDOGLYCAN D,D-TRANSPEPTIDASE"/>
    <property type="match status" value="1"/>
</dbReference>
<accession>A0A923EDF3</accession>
<dbReference type="PANTHER" id="PTHR30627:SF6">
    <property type="entry name" value="BETA-LACTAMASE YBXI-RELATED"/>
    <property type="match status" value="1"/>
</dbReference>
<keyword evidence="10" id="KW-1185">Reference proteome</keyword>
<dbReference type="GO" id="GO:0071555">
    <property type="term" value="P:cell wall organization"/>
    <property type="evidence" value="ECO:0007669"/>
    <property type="project" value="TreeGrafter"/>
</dbReference>
<comment type="catalytic activity">
    <reaction evidence="1">
        <text>a beta-lactam + H2O = a substituted beta-amino acid</text>
        <dbReference type="Rhea" id="RHEA:20401"/>
        <dbReference type="ChEBI" id="CHEBI:15377"/>
        <dbReference type="ChEBI" id="CHEBI:35627"/>
        <dbReference type="ChEBI" id="CHEBI:140347"/>
        <dbReference type="EC" id="3.5.2.6"/>
    </reaction>
</comment>
<dbReference type="GO" id="GO:0046677">
    <property type="term" value="P:response to antibiotic"/>
    <property type="evidence" value="ECO:0007669"/>
    <property type="project" value="UniProtKB-KW"/>
</dbReference>
<evidence type="ECO:0000256" key="6">
    <source>
        <dbReference type="ARBA" id="ARBA00023251"/>
    </source>
</evidence>
<dbReference type="InterPro" id="IPR012338">
    <property type="entry name" value="Beta-lactam/transpept-like"/>
</dbReference>
<dbReference type="EMBL" id="JAAZWO010000047">
    <property type="protein sequence ID" value="MBC2400072.1"/>
    <property type="molecule type" value="Genomic_DNA"/>
</dbReference>
<dbReference type="InterPro" id="IPR050515">
    <property type="entry name" value="Beta-lactam/transpept"/>
</dbReference>
<dbReference type="Proteomes" id="UP000563151">
    <property type="component" value="Unassembled WGS sequence"/>
</dbReference>
<comment type="similarity">
    <text evidence="2">Belongs to the class-D beta-lactamase family.</text>
</comment>
<evidence type="ECO:0000256" key="1">
    <source>
        <dbReference type="ARBA" id="ARBA00001526"/>
    </source>
</evidence>
<comment type="caution">
    <text evidence="9">The sequence shown here is derived from an EMBL/GenBank/DDBJ whole genome shotgun (WGS) entry which is preliminary data.</text>
</comment>
<dbReference type="GO" id="GO:0005886">
    <property type="term" value="C:plasma membrane"/>
    <property type="evidence" value="ECO:0007669"/>
    <property type="project" value="TreeGrafter"/>
</dbReference>
<evidence type="ECO:0000259" key="8">
    <source>
        <dbReference type="Pfam" id="PF00905"/>
    </source>
</evidence>
<organism evidence="9 10">
    <name type="scientific">Clostridium tetanomorphum</name>
    <dbReference type="NCBI Taxonomy" id="1553"/>
    <lineage>
        <taxon>Bacteria</taxon>
        <taxon>Bacillati</taxon>
        <taxon>Bacillota</taxon>
        <taxon>Clostridia</taxon>
        <taxon>Eubacteriales</taxon>
        <taxon>Clostridiaceae</taxon>
        <taxon>Clostridium</taxon>
    </lineage>
</organism>
<evidence type="ECO:0000256" key="4">
    <source>
        <dbReference type="ARBA" id="ARBA00022729"/>
    </source>
</evidence>
<name>A0A923EDF3_CLOTT</name>
<reference evidence="9 10" key="1">
    <citation type="submission" date="2020-04" db="EMBL/GenBank/DDBJ databases">
        <title>Genomic insights into acetone-butanol-ethanol (ABE) fermentation by sequencing solventogenic clostridia strains.</title>
        <authorList>
            <person name="Brown S."/>
        </authorList>
    </citation>
    <scope>NUCLEOTIDE SEQUENCE [LARGE SCALE GENOMIC DNA]</scope>
    <source>
        <strain evidence="9 10">DJ011</strain>
    </source>
</reference>
<keyword evidence="5" id="KW-0378">Hydrolase</keyword>